<evidence type="ECO:0000313" key="3">
    <source>
        <dbReference type="Proteomes" id="UP000440367"/>
    </source>
</evidence>
<feature type="compositionally biased region" description="Low complexity" evidence="1">
    <location>
        <begin position="9"/>
        <end position="19"/>
    </location>
</feature>
<reference evidence="2 3" key="1">
    <citation type="submission" date="2018-08" db="EMBL/GenBank/DDBJ databases">
        <title>Genomic investigation of the strawberry pathogen Phytophthora fragariae indicates pathogenicity is determined by transcriptional variation in three key races.</title>
        <authorList>
            <person name="Adams T.M."/>
            <person name="Armitage A.D."/>
            <person name="Sobczyk M.K."/>
            <person name="Bates H.J."/>
            <person name="Dunwell J.M."/>
            <person name="Nellist C.F."/>
            <person name="Harrison R.J."/>
        </authorList>
    </citation>
    <scope>NUCLEOTIDE SEQUENCE [LARGE SCALE GENOMIC DNA]</scope>
    <source>
        <strain evidence="2 3">BC-1</strain>
    </source>
</reference>
<dbReference type="Proteomes" id="UP000440367">
    <property type="component" value="Unassembled WGS sequence"/>
</dbReference>
<sequence>MGSSRRRVPSPTSPSSSYSALWGRCDESRGKEVGVGRIRQGAERFTVEDEREVARRVLEDLEGLYFDGSSDDESEDEDEVSSISEWGSDTSSRSSSGKRKAGGMSLEELTVALNAAIEFHRPAQLSNSMKESKRETDEQCGQRSNKRHQRSRSRCQEKESSIASSPRGEPTMEFFQDMLERKQQHFYAMQTAPAPEEEIIEEDRQSQRSVWSHHTDTANREKRITTLVRDQATETEEYFQYPRFDTSFGVADFQTPPDSLPRSARLRNMQIANELPITIATIPEEPLTLPPNPEIKVRVETTSDQVVAIRHLHRWTNAGKLFPEAEELNYSATDVM</sequence>
<feature type="region of interest" description="Disordered" evidence="1">
    <location>
        <begin position="62"/>
        <end position="103"/>
    </location>
</feature>
<evidence type="ECO:0000256" key="1">
    <source>
        <dbReference type="SAM" id="MobiDB-lite"/>
    </source>
</evidence>
<feature type="compositionally biased region" description="Low complexity" evidence="1">
    <location>
        <begin position="81"/>
        <end position="95"/>
    </location>
</feature>
<feature type="compositionally biased region" description="Acidic residues" evidence="1">
    <location>
        <begin position="69"/>
        <end position="80"/>
    </location>
</feature>
<dbReference type="EMBL" id="QXGD01001820">
    <property type="protein sequence ID" value="KAE9198457.1"/>
    <property type="molecule type" value="Genomic_DNA"/>
</dbReference>
<dbReference type="AlphaFoldDB" id="A0A6A3X934"/>
<organism evidence="2 3">
    <name type="scientific">Phytophthora fragariae</name>
    <dbReference type="NCBI Taxonomy" id="53985"/>
    <lineage>
        <taxon>Eukaryota</taxon>
        <taxon>Sar</taxon>
        <taxon>Stramenopiles</taxon>
        <taxon>Oomycota</taxon>
        <taxon>Peronosporomycetes</taxon>
        <taxon>Peronosporales</taxon>
        <taxon>Peronosporaceae</taxon>
        <taxon>Phytophthora</taxon>
    </lineage>
</organism>
<protein>
    <submittedName>
        <fullName evidence="2">Uncharacterized protein</fullName>
    </submittedName>
</protein>
<feature type="region of interest" description="Disordered" evidence="1">
    <location>
        <begin position="120"/>
        <end position="170"/>
    </location>
</feature>
<feature type="region of interest" description="Disordered" evidence="1">
    <location>
        <begin position="1"/>
        <end position="23"/>
    </location>
</feature>
<name>A0A6A3X934_9STRA</name>
<evidence type="ECO:0000313" key="2">
    <source>
        <dbReference type="EMBL" id="KAE9198457.1"/>
    </source>
</evidence>
<feature type="compositionally biased region" description="Basic residues" evidence="1">
    <location>
        <begin position="144"/>
        <end position="153"/>
    </location>
</feature>
<comment type="caution">
    <text evidence="2">The sequence shown here is derived from an EMBL/GenBank/DDBJ whole genome shotgun (WGS) entry which is preliminary data.</text>
</comment>
<accession>A0A6A3X934</accession>
<gene>
    <name evidence="2" type="ORF">PF002_g22440</name>
</gene>
<proteinExistence type="predicted"/>